<dbReference type="Proteomes" id="UP000297714">
    <property type="component" value="Unassembled WGS sequence"/>
</dbReference>
<dbReference type="PROSITE" id="PS51740">
    <property type="entry name" value="SPOVT_ABRB"/>
    <property type="match status" value="1"/>
</dbReference>
<evidence type="ECO:0000313" key="4">
    <source>
        <dbReference type="Proteomes" id="UP000297714"/>
    </source>
</evidence>
<dbReference type="GO" id="GO:0003677">
    <property type="term" value="F:DNA binding"/>
    <property type="evidence" value="ECO:0007669"/>
    <property type="project" value="UniProtKB-UniRule"/>
</dbReference>
<sequence length="71" mass="8555">MPKELRNSLDIKADDELEFFLGDDQFMIKKRITACEFCKQTHYVMNFKGHRICRECIEKMVEMLKEDGYML</sequence>
<name>A0A4Z0XW09_9FIRM</name>
<dbReference type="Gene3D" id="2.10.260.10">
    <property type="match status" value="1"/>
</dbReference>
<dbReference type="InterPro" id="IPR007159">
    <property type="entry name" value="SpoVT-AbrB_dom"/>
</dbReference>
<organism evidence="3 4">
    <name type="scientific">Caproiciproducens galactitolivorans</name>
    <dbReference type="NCBI Taxonomy" id="642589"/>
    <lineage>
        <taxon>Bacteria</taxon>
        <taxon>Bacillati</taxon>
        <taxon>Bacillota</taxon>
        <taxon>Clostridia</taxon>
        <taxon>Eubacteriales</taxon>
        <taxon>Acutalibacteraceae</taxon>
        <taxon>Caproiciproducens</taxon>
    </lineage>
</organism>
<evidence type="ECO:0000259" key="2">
    <source>
        <dbReference type="PROSITE" id="PS51740"/>
    </source>
</evidence>
<feature type="domain" description="SpoVT-AbrB" evidence="2">
    <location>
        <begin position="1"/>
        <end position="33"/>
    </location>
</feature>
<reference evidence="3 4" key="1">
    <citation type="submission" date="2019-04" db="EMBL/GenBank/DDBJ databases">
        <authorList>
            <person name="Poehlein A."/>
            <person name="Bengelsdorf F.R."/>
            <person name="Duerre P."/>
            <person name="Daniel R."/>
        </authorList>
    </citation>
    <scope>NUCLEOTIDE SEQUENCE [LARGE SCALE GENOMIC DNA]</scope>
    <source>
        <strain evidence="3 4">BS-1</strain>
    </source>
</reference>
<gene>
    <name evidence="3" type="ORF">CAGA_22140</name>
</gene>
<dbReference type="SUPFAM" id="SSF89447">
    <property type="entry name" value="AbrB/MazE/MraZ-like"/>
    <property type="match status" value="1"/>
</dbReference>
<evidence type="ECO:0000313" key="3">
    <source>
        <dbReference type="EMBL" id="TGJ75609.1"/>
    </source>
</evidence>
<proteinExistence type="predicted"/>
<dbReference type="Pfam" id="PF04014">
    <property type="entry name" value="MazE_antitoxin"/>
    <property type="match status" value="1"/>
</dbReference>
<dbReference type="AlphaFoldDB" id="A0A4Z0XW09"/>
<evidence type="ECO:0000256" key="1">
    <source>
        <dbReference type="PROSITE-ProRule" id="PRU01076"/>
    </source>
</evidence>
<accession>A0A4Z0XW09</accession>
<protein>
    <recommendedName>
        <fullName evidence="2">SpoVT-AbrB domain-containing protein</fullName>
    </recommendedName>
</protein>
<dbReference type="InterPro" id="IPR037914">
    <property type="entry name" value="SpoVT-AbrB_sf"/>
</dbReference>
<dbReference type="EMBL" id="SRMQ01000013">
    <property type="protein sequence ID" value="TGJ75609.1"/>
    <property type="molecule type" value="Genomic_DNA"/>
</dbReference>
<keyword evidence="4" id="KW-1185">Reference proteome</keyword>
<keyword evidence="1" id="KW-0238">DNA-binding</keyword>
<comment type="caution">
    <text evidence="3">The sequence shown here is derived from an EMBL/GenBank/DDBJ whole genome shotgun (WGS) entry which is preliminary data.</text>
</comment>